<dbReference type="eggNOG" id="KOG2711">
    <property type="taxonomic scope" value="Eukaryota"/>
</dbReference>
<dbReference type="EMBL" id="KB096743">
    <property type="protein sequence ID" value="ESO01500.1"/>
    <property type="molecule type" value="Genomic_DNA"/>
</dbReference>
<dbReference type="Pfam" id="PF07479">
    <property type="entry name" value="NAD_Gly3P_dh_C"/>
    <property type="match status" value="1"/>
</dbReference>
<dbReference type="STRING" id="6412.T1G4G5"/>
<dbReference type="AlphaFoldDB" id="T1G4G5"/>
<dbReference type="PANTHER" id="PTHR11728">
    <property type="entry name" value="GLYCEROL-3-PHOSPHATE DEHYDROGENASE"/>
    <property type="match status" value="1"/>
</dbReference>
<dbReference type="InParanoid" id="T1G4G5"/>
<evidence type="ECO:0000256" key="5">
    <source>
        <dbReference type="PIRSR" id="PIRSR000114-1"/>
    </source>
</evidence>
<dbReference type="CTD" id="20215963"/>
<dbReference type="GO" id="GO:0046168">
    <property type="term" value="P:glycerol-3-phosphate catabolic process"/>
    <property type="evidence" value="ECO:0007669"/>
    <property type="project" value="UniProtKB-UniRule"/>
</dbReference>
<organism evidence="13 14">
    <name type="scientific">Helobdella robusta</name>
    <name type="common">Californian leech</name>
    <dbReference type="NCBI Taxonomy" id="6412"/>
    <lineage>
        <taxon>Eukaryota</taxon>
        <taxon>Metazoa</taxon>
        <taxon>Spiralia</taxon>
        <taxon>Lophotrochozoa</taxon>
        <taxon>Annelida</taxon>
        <taxon>Clitellata</taxon>
        <taxon>Hirudinea</taxon>
        <taxon>Rhynchobdellida</taxon>
        <taxon>Glossiphoniidae</taxon>
        <taxon>Helobdella</taxon>
    </lineage>
</organism>
<dbReference type="PANTHER" id="PTHR11728:SF8">
    <property type="entry name" value="GLYCEROL-3-PHOSPHATE DEHYDROGENASE [NAD(+)]-RELATED"/>
    <property type="match status" value="1"/>
</dbReference>
<dbReference type="SUPFAM" id="SSF48179">
    <property type="entry name" value="6-phosphogluconate dehydrogenase C-terminal domain-like"/>
    <property type="match status" value="1"/>
</dbReference>
<evidence type="ECO:0000256" key="2">
    <source>
        <dbReference type="ARBA" id="ARBA00023002"/>
    </source>
</evidence>
<dbReference type="EC" id="1.1.1.8" evidence="9"/>
<dbReference type="OMA" id="VEMIEFC"/>
<dbReference type="OrthoDB" id="10263760at2759"/>
<feature type="binding site" evidence="7">
    <location>
        <begin position="10"/>
        <end position="15"/>
    </location>
    <ligand>
        <name>NAD(+)</name>
        <dbReference type="ChEBI" id="CHEBI:57540"/>
    </ligand>
</feature>
<evidence type="ECO:0000256" key="6">
    <source>
        <dbReference type="PIRSR" id="PIRSR000114-2"/>
    </source>
</evidence>
<reference evidence="14" key="1">
    <citation type="submission" date="2012-12" db="EMBL/GenBank/DDBJ databases">
        <authorList>
            <person name="Hellsten U."/>
            <person name="Grimwood J."/>
            <person name="Chapman J.A."/>
            <person name="Shapiro H."/>
            <person name="Aerts A."/>
            <person name="Otillar R.P."/>
            <person name="Terry A.Y."/>
            <person name="Boore J.L."/>
            <person name="Simakov O."/>
            <person name="Marletaz F."/>
            <person name="Cho S.-J."/>
            <person name="Edsinger-Gonzales E."/>
            <person name="Havlak P."/>
            <person name="Kuo D.-H."/>
            <person name="Larsson T."/>
            <person name="Lv J."/>
            <person name="Arendt D."/>
            <person name="Savage R."/>
            <person name="Osoegawa K."/>
            <person name="de Jong P."/>
            <person name="Lindberg D.R."/>
            <person name="Seaver E.C."/>
            <person name="Weisblat D.A."/>
            <person name="Putnam N.H."/>
            <person name="Grigoriev I.V."/>
            <person name="Rokhsar D.S."/>
        </authorList>
    </citation>
    <scope>NUCLEOTIDE SEQUENCE</scope>
</reference>
<feature type="active site" description="Proton acceptor" evidence="5">
    <location>
        <position position="205"/>
    </location>
</feature>
<dbReference type="Pfam" id="PF01210">
    <property type="entry name" value="NAD_Gly3P_dh_N"/>
    <property type="match status" value="1"/>
</dbReference>
<dbReference type="InterPro" id="IPR013328">
    <property type="entry name" value="6PGD_dom2"/>
</dbReference>
<proteinExistence type="inferred from homology"/>
<dbReference type="GO" id="GO:0005975">
    <property type="term" value="P:carbohydrate metabolic process"/>
    <property type="evidence" value="ECO:0007669"/>
    <property type="project" value="InterPro"/>
</dbReference>
<evidence type="ECO:0000313" key="13">
    <source>
        <dbReference type="EnsemblMetazoa" id="HelroP81612"/>
    </source>
</evidence>
<name>T1G4G5_HELRO</name>
<protein>
    <recommendedName>
        <fullName evidence="9">Glycerol-3-phosphate dehydrogenase [NAD(+)]</fullName>
        <ecNumber evidence="9">1.1.1.8</ecNumber>
    </recommendedName>
</protein>
<dbReference type="Proteomes" id="UP000015101">
    <property type="component" value="Unassembled WGS sequence"/>
</dbReference>
<dbReference type="InterPro" id="IPR008927">
    <property type="entry name" value="6-PGluconate_DH-like_C_sf"/>
</dbReference>
<dbReference type="GO" id="GO:0005829">
    <property type="term" value="C:cytosol"/>
    <property type="evidence" value="ECO:0000318"/>
    <property type="project" value="GO_Central"/>
</dbReference>
<accession>T1G4G5</accession>
<dbReference type="RefSeq" id="XP_009020154.1">
    <property type="nucleotide sequence ID" value="XM_009021906.1"/>
</dbReference>
<reference evidence="12 14" key="2">
    <citation type="journal article" date="2013" name="Nature">
        <title>Insights into bilaterian evolution from three spiralian genomes.</title>
        <authorList>
            <person name="Simakov O."/>
            <person name="Marletaz F."/>
            <person name="Cho S.J."/>
            <person name="Edsinger-Gonzales E."/>
            <person name="Havlak P."/>
            <person name="Hellsten U."/>
            <person name="Kuo D.H."/>
            <person name="Larsson T."/>
            <person name="Lv J."/>
            <person name="Arendt D."/>
            <person name="Savage R."/>
            <person name="Osoegawa K."/>
            <person name="de Jong P."/>
            <person name="Grimwood J."/>
            <person name="Chapman J.A."/>
            <person name="Shapiro H."/>
            <person name="Aerts A."/>
            <person name="Otillar R.P."/>
            <person name="Terry A.Y."/>
            <person name="Boore J.L."/>
            <person name="Grigoriev I.V."/>
            <person name="Lindberg D.R."/>
            <person name="Seaver E.C."/>
            <person name="Weisblat D.A."/>
            <person name="Putnam N.H."/>
            <person name="Rokhsar D.S."/>
        </authorList>
    </citation>
    <scope>NUCLEOTIDE SEQUENCE</scope>
</reference>
<evidence type="ECO:0000256" key="1">
    <source>
        <dbReference type="ARBA" id="ARBA00011009"/>
    </source>
</evidence>
<feature type="binding site" evidence="7">
    <location>
        <position position="270"/>
    </location>
    <ligand>
        <name>NAD(+)</name>
        <dbReference type="ChEBI" id="CHEBI:57540"/>
    </ligand>
</feature>
<dbReference type="KEGG" id="hro:HELRODRAFT_81612"/>
<dbReference type="InterPro" id="IPR006168">
    <property type="entry name" value="G3P_DH_NAD-dep"/>
</dbReference>
<keyword evidence="3 7" id="KW-0520">NAD</keyword>
<comment type="similarity">
    <text evidence="1 8">Belongs to the NAD-dependent glycerol-3-phosphate dehydrogenase family.</text>
</comment>
<evidence type="ECO:0000259" key="10">
    <source>
        <dbReference type="Pfam" id="PF01210"/>
    </source>
</evidence>
<dbReference type="InterPro" id="IPR011128">
    <property type="entry name" value="G3P_DH_NAD-dep_N"/>
</dbReference>
<dbReference type="PRINTS" id="PR00077">
    <property type="entry name" value="GPDHDRGNASE"/>
</dbReference>
<dbReference type="InterPro" id="IPR036291">
    <property type="entry name" value="NAD(P)-bd_dom_sf"/>
</dbReference>
<keyword evidence="2 8" id="KW-0560">Oxidoreductase</keyword>
<evidence type="ECO:0000256" key="4">
    <source>
        <dbReference type="ARBA" id="ARBA00048683"/>
    </source>
</evidence>
<comment type="catalytic activity">
    <reaction evidence="4 9">
        <text>sn-glycerol 3-phosphate + NAD(+) = dihydroxyacetone phosphate + NADH + H(+)</text>
        <dbReference type="Rhea" id="RHEA:11092"/>
        <dbReference type="ChEBI" id="CHEBI:15378"/>
        <dbReference type="ChEBI" id="CHEBI:57540"/>
        <dbReference type="ChEBI" id="CHEBI:57597"/>
        <dbReference type="ChEBI" id="CHEBI:57642"/>
        <dbReference type="ChEBI" id="CHEBI:57945"/>
        <dbReference type="EC" id="1.1.1.8"/>
    </reaction>
</comment>
<dbReference type="InterPro" id="IPR006109">
    <property type="entry name" value="G3P_DH_NAD-dep_C"/>
</dbReference>
<dbReference type="GO" id="GO:0141152">
    <property type="term" value="F:glycerol-3-phosphate dehydrogenase (NAD+) activity"/>
    <property type="evidence" value="ECO:0007669"/>
    <property type="project" value="UniProtKB-UniRule"/>
</dbReference>
<feature type="binding site" evidence="7">
    <location>
        <position position="154"/>
    </location>
    <ligand>
        <name>NAD(+)</name>
        <dbReference type="ChEBI" id="CHEBI:57540"/>
    </ligand>
</feature>
<evidence type="ECO:0000313" key="12">
    <source>
        <dbReference type="EMBL" id="ESO01500.1"/>
    </source>
</evidence>
<dbReference type="EnsemblMetazoa" id="HelroT81612">
    <property type="protein sequence ID" value="HelroP81612"/>
    <property type="gene ID" value="HelroG81612"/>
</dbReference>
<dbReference type="Gene3D" id="1.10.1040.10">
    <property type="entry name" value="N-(1-d-carboxylethyl)-l-norvaline Dehydrogenase, domain 2"/>
    <property type="match status" value="1"/>
</dbReference>
<dbReference type="FunFam" id="1.10.1040.10:FF:000004">
    <property type="entry name" value="Glycerol-3-phosphate dehydrogenase [NAD(+)]"/>
    <property type="match status" value="1"/>
</dbReference>
<feature type="binding site" evidence="7">
    <location>
        <position position="98"/>
    </location>
    <ligand>
        <name>NAD(+)</name>
        <dbReference type="ChEBI" id="CHEBI:57540"/>
    </ligand>
</feature>
<dbReference type="Gene3D" id="3.40.50.720">
    <property type="entry name" value="NAD(P)-binding Rossmann-like Domain"/>
    <property type="match status" value="1"/>
</dbReference>
<evidence type="ECO:0000256" key="7">
    <source>
        <dbReference type="PIRSR" id="PIRSR000114-3"/>
    </source>
</evidence>
<feature type="domain" description="Glycerol-3-phosphate dehydrogenase NAD-dependent C-terminal" evidence="11">
    <location>
        <begin position="194"/>
        <end position="340"/>
    </location>
</feature>
<feature type="binding site" evidence="6">
    <location>
        <begin position="270"/>
        <end position="271"/>
    </location>
    <ligand>
        <name>substrate</name>
    </ligand>
</feature>
<sequence>MSLYKVTIIGSGNWGSVVAKLAAVNTLKYPSLFDYKVYLYVYEEIVEGQKLSEIINTTHVNVKYLKGHILPDNIVAIPDLFKACVGSDILVFVLPIQFIPNVCYQLRYRVKKTAIAMTMIKGFNVEDGRLSLISNTIRRELNVPCAALMGANIAEGVIREEFCEATIGCNDLQHSEIFKKLFETKYFRIRCVPDEETVEMCGALKNVIALAAGLVDGSRAGSQNTKATIIRLGFVEMIEFCKRYFPNTRLETFFESCAIADLIASSYGGRNRKVAEYFANEPEKTLAELEEEMLQGQKLQGPITAANIYSILERESEVEKFPIFRAVHLTMIKKIPVSEFMLCVQNHPQHSIL</sequence>
<dbReference type="InterPro" id="IPR017751">
    <property type="entry name" value="G3P_DH_NAD-dep_euk"/>
</dbReference>
<feature type="binding site" evidence="7">
    <location>
        <position position="300"/>
    </location>
    <ligand>
        <name>NAD(+)</name>
        <dbReference type="ChEBI" id="CHEBI:57540"/>
    </ligand>
</feature>
<dbReference type="GO" id="GO:0047952">
    <property type="term" value="F:glycerol-3-phosphate dehydrogenase [NAD(P)+] activity"/>
    <property type="evidence" value="ECO:0000318"/>
    <property type="project" value="GO_Central"/>
</dbReference>
<dbReference type="FunFam" id="3.40.50.720:FF:000365">
    <property type="entry name" value="Glycerol-3-phosphate dehydrogenase [NAD(+)]"/>
    <property type="match status" value="1"/>
</dbReference>
<reference evidence="13" key="3">
    <citation type="submission" date="2015-06" db="UniProtKB">
        <authorList>
            <consortium name="EnsemblMetazoa"/>
        </authorList>
    </citation>
    <scope>IDENTIFICATION</scope>
</reference>
<evidence type="ECO:0000256" key="8">
    <source>
        <dbReference type="RuleBase" id="RU000437"/>
    </source>
</evidence>
<evidence type="ECO:0000259" key="11">
    <source>
        <dbReference type="Pfam" id="PF07479"/>
    </source>
</evidence>
<feature type="binding site" evidence="7">
    <location>
        <position position="298"/>
    </location>
    <ligand>
        <name>NAD(+)</name>
        <dbReference type="ChEBI" id="CHEBI:57540"/>
    </ligand>
</feature>
<dbReference type="PIRSF" id="PIRSF000114">
    <property type="entry name" value="Glycerol-3-P_dh"/>
    <property type="match status" value="1"/>
</dbReference>
<dbReference type="SUPFAM" id="SSF51735">
    <property type="entry name" value="NAD(P)-binding Rossmann-fold domains"/>
    <property type="match status" value="1"/>
</dbReference>
<dbReference type="HOGENOM" id="CLU_033449_2_2_1"/>
<dbReference type="GeneID" id="20215963"/>
<gene>
    <name evidence="13" type="primary">20215963</name>
    <name evidence="12" type="ORF">HELRODRAFT_81612</name>
</gene>
<evidence type="ECO:0000256" key="3">
    <source>
        <dbReference type="ARBA" id="ARBA00023027"/>
    </source>
</evidence>
<feature type="binding site" evidence="6">
    <location>
        <position position="121"/>
    </location>
    <ligand>
        <name>substrate</name>
    </ligand>
</feature>
<keyword evidence="14" id="KW-1185">Reference proteome</keyword>
<evidence type="ECO:0000256" key="9">
    <source>
        <dbReference type="RuleBase" id="RU361243"/>
    </source>
</evidence>
<dbReference type="EMBL" id="AMQM01004923">
    <property type="status" value="NOT_ANNOTATED_CDS"/>
    <property type="molecule type" value="Genomic_DNA"/>
</dbReference>
<dbReference type="PROSITE" id="PS00957">
    <property type="entry name" value="NAD_G3PDH"/>
    <property type="match status" value="1"/>
</dbReference>
<dbReference type="GO" id="GO:0006072">
    <property type="term" value="P:glycerol-3-phosphate metabolic process"/>
    <property type="evidence" value="ECO:0000318"/>
    <property type="project" value="GO_Central"/>
</dbReference>
<dbReference type="GO" id="GO:0042803">
    <property type="term" value="F:protein homodimerization activity"/>
    <property type="evidence" value="ECO:0007669"/>
    <property type="project" value="InterPro"/>
</dbReference>
<dbReference type="GO" id="GO:0051287">
    <property type="term" value="F:NAD binding"/>
    <property type="evidence" value="ECO:0007669"/>
    <property type="project" value="UniProtKB-UniRule"/>
</dbReference>
<feature type="domain" description="Glycerol-3-phosphate dehydrogenase NAD-dependent N-terminal" evidence="10">
    <location>
        <begin position="5"/>
        <end position="173"/>
    </location>
</feature>
<evidence type="ECO:0000313" key="14">
    <source>
        <dbReference type="Proteomes" id="UP000015101"/>
    </source>
</evidence>
<dbReference type="NCBIfam" id="TIGR03376">
    <property type="entry name" value="glycerol3P_DH"/>
    <property type="match status" value="1"/>
</dbReference>